<keyword evidence="2 5" id="KW-0863">Zinc-finger</keyword>
<evidence type="ECO:0000256" key="2">
    <source>
        <dbReference type="ARBA" id="ARBA00022771"/>
    </source>
</evidence>
<name>K0RJH1_THAOC</name>
<evidence type="ECO:0000313" key="7">
    <source>
        <dbReference type="EMBL" id="EJK52429.1"/>
    </source>
</evidence>
<dbReference type="PANTHER" id="PTHR11102">
    <property type="entry name" value="SEL-1-LIKE PROTEIN"/>
    <property type="match status" value="1"/>
</dbReference>
<dbReference type="SMART" id="SM00671">
    <property type="entry name" value="SEL1"/>
    <property type="match status" value="2"/>
</dbReference>
<dbReference type="Gene3D" id="6.10.140.2220">
    <property type="match status" value="1"/>
</dbReference>
<dbReference type="InterPro" id="IPR002893">
    <property type="entry name" value="Znf_MYND"/>
</dbReference>
<gene>
    <name evidence="7" type="ORF">THAOC_28291</name>
</gene>
<dbReference type="PROSITE" id="PS50865">
    <property type="entry name" value="ZF_MYND_2"/>
    <property type="match status" value="1"/>
</dbReference>
<keyword evidence="8" id="KW-1185">Reference proteome</keyword>
<evidence type="ECO:0000256" key="4">
    <source>
        <dbReference type="ARBA" id="ARBA00038101"/>
    </source>
</evidence>
<keyword evidence="1" id="KW-0479">Metal-binding</keyword>
<dbReference type="AlphaFoldDB" id="K0RJH1"/>
<dbReference type="SUPFAM" id="SSF81901">
    <property type="entry name" value="HCP-like"/>
    <property type="match status" value="1"/>
</dbReference>
<dbReference type="SUPFAM" id="SSF144232">
    <property type="entry name" value="HIT/MYND zinc finger-like"/>
    <property type="match status" value="1"/>
</dbReference>
<evidence type="ECO:0000256" key="3">
    <source>
        <dbReference type="ARBA" id="ARBA00022833"/>
    </source>
</evidence>
<feature type="non-terminal residue" evidence="7">
    <location>
        <position position="337"/>
    </location>
</feature>
<proteinExistence type="inferred from homology"/>
<organism evidence="7 8">
    <name type="scientific">Thalassiosira oceanica</name>
    <name type="common">Marine diatom</name>
    <dbReference type="NCBI Taxonomy" id="159749"/>
    <lineage>
        <taxon>Eukaryota</taxon>
        <taxon>Sar</taxon>
        <taxon>Stramenopiles</taxon>
        <taxon>Ochrophyta</taxon>
        <taxon>Bacillariophyta</taxon>
        <taxon>Coscinodiscophyceae</taxon>
        <taxon>Thalassiosirophycidae</taxon>
        <taxon>Thalassiosirales</taxon>
        <taxon>Thalassiosiraceae</taxon>
        <taxon>Thalassiosira</taxon>
    </lineage>
</organism>
<dbReference type="Pfam" id="PF08238">
    <property type="entry name" value="Sel1"/>
    <property type="match status" value="2"/>
</dbReference>
<keyword evidence="3" id="KW-0862">Zinc</keyword>
<comment type="similarity">
    <text evidence="4">Belongs to the sel-1 family.</text>
</comment>
<reference evidence="7 8" key="1">
    <citation type="journal article" date="2012" name="Genome Biol.">
        <title>Genome and low-iron response of an oceanic diatom adapted to chronic iron limitation.</title>
        <authorList>
            <person name="Lommer M."/>
            <person name="Specht M."/>
            <person name="Roy A.S."/>
            <person name="Kraemer L."/>
            <person name="Andreson R."/>
            <person name="Gutowska M.A."/>
            <person name="Wolf J."/>
            <person name="Bergner S.V."/>
            <person name="Schilhabel M.B."/>
            <person name="Klostermeier U.C."/>
            <person name="Beiko R.G."/>
            <person name="Rosenstiel P."/>
            <person name="Hippler M."/>
            <person name="Laroche J."/>
        </authorList>
    </citation>
    <scope>NUCLEOTIDE SEQUENCE [LARGE SCALE GENOMIC DNA]</scope>
    <source>
        <strain evidence="7 8">CCMP1005</strain>
    </source>
</reference>
<evidence type="ECO:0000256" key="1">
    <source>
        <dbReference type="ARBA" id="ARBA00022723"/>
    </source>
</evidence>
<dbReference type="EMBL" id="AGNL01039866">
    <property type="protein sequence ID" value="EJK52429.1"/>
    <property type="molecule type" value="Genomic_DNA"/>
</dbReference>
<evidence type="ECO:0000313" key="8">
    <source>
        <dbReference type="Proteomes" id="UP000266841"/>
    </source>
</evidence>
<dbReference type="Pfam" id="PF01753">
    <property type="entry name" value="zf-MYND"/>
    <property type="match status" value="1"/>
</dbReference>
<feature type="domain" description="MYND-type" evidence="6">
    <location>
        <begin position="10"/>
        <end position="51"/>
    </location>
</feature>
<evidence type="ECO:0000256" key="5">
    <source>
        <dbReference type="PROSITE-ProRule" id="PRU00134"/>
    </source>
</evidence>
<dbReference type="Gene3D" id="1.25.40.10">
    <property type="entry name" value="Tetratricopeptide repeat domain"/>
    <property type="match status" value="1"/>
</dbReference>
<dbReference type="Proteomes" id="UP000266841">
    <property type="component" value="Unassembled WGS sequence"/>
</dbReference>
<comment type="caution">
    <text evidence="7">The sequence shown here is derived from an EMBL/GenBank/DDBJ whole genome shotgun (WGS) entry which is preliminary data.</text>
</comment>
<dbReference type="PANTHER" id="PTHR11102:SF160">
    <property type="entry name" value="ERAD-ASSOCIATED E3 UBIQUITIN-PROTEIN LIGASE COMPONENT HRD3"/>
    <property type="match status" value="1"/>
</dbReference>
<evidence type="ECO:0000259" key="6">
    <source>
        <dbReference type="PROSITE" id="PS50865"/>
    </source>
</evidence>
<sequence>MSDTPVEDCCASCGKKACGAAKLKTCTACRLVKYCSVDCQRAHRKIHKKACRARAAELRDERLYGQGLERPEDDSCPICTLPIPVPMHENATFTNCCMKKVCHGCTWAVMMRGMHDTCAFCRTPNPKDGAAAIAMTRARVDARDPDAVHFLGDQYNHGDSGLEKDVPRAIELWKEAADLGSVDACYNLGNSYLDGSGVARDEARAVHYLEVAACRGHMGYEGSVKTVEDMYKAGQATKAQYEDALEGYLEATEEMKSPQREVAVYLRARSDELSRAHQTEVYGLEQDLSKNRRIGIEKVEPFCWICLPQPGRLSGTHRSAACVLAGSTRIADAALAC</sequence>
<accession>K0RJH1</accession>
<dbReference type="InterPro" id="IPR011990">
    <property type="entry name" value="TPR-like_helical_dom_sf"/>
</dbReference>
<dbReference type="InterPro" id="IPR006597">
    <property type="entry name" value="Sel1-like"/>
</dbReference>
<dbReference type="InterPro" id="IPR050767">
    <property type="entry name" value="Sel1_AlgK"/>
</dbReference>
<protein>
    <recommendedName>
        <fullName evidence="6">MYND-type domain-containing protein</fullName>
    </recommendedName>
</protein>
<dbReference type="GO" id="GO:0008270">
    <property type="term" value="F:zinc ion binding"/>
    <property type="evidence" value="ECO:0007669"/>
    <property type="project" value="UniProtKB-KW"/>
</dbReference>